<dbReference type="InterPro" id="IPR046369">
    <property type="entry name" value="MAML1-3"/>
</dbReference>
<feature type="domain" description="Mastermind-like 1/3 transactivation" evidence="2">
    <location>
        <begin position="30"/>
        <end position="448"/>
    </location>
</feature>
<reference evidence="3" key="2">
    <citation type="submission" date="2025-09" db="UniProtKB">
        <authorList>
            <consortium name="Ensembl"/>
        </authorList>
    </citation>
    <scope>IDENTIFICATION</scope>
</reference>
<dbReference type="Proteomes" id="UP000694569">
    <property type="component" value="Unplaced"/>
</dbReference>
<evidence type="ECO:0000313" key="4">
    <source>
        <dbReference type="Proteomes" id="UP000694569"/>
    </source>
</evidence>
<dbReference type="PANTHER" id="PTHR15692">
    <property type="entry name" value="MASTERMIND-LIKE"/>
    <property type="match status" value="1"/>
</dbReference>
<evidence type="ECO:0000313" key="3">
    <source>
        <dbReference type="Ensembl" id="ENSLLEP00000005513.1"/>
    </source>
</evidence>
<protein>
    <submittedName>
        <fullName evidence="3">Mastermind like transcriptional coactivator 3</fullName>
    </submittedName>
</protein>
<evidence type="ECO:0000256" key="1">
    <source>
        <dbReference type="SAM" id="Coils"/>
    </source>
</evidence>
<name>A0A8C5LZC5_9ANUR</name>
<organism evidence="3 4">
    <name type="scientific">Leptobrachium leishanense</name>
    <name type="common">Leishan spiny toad</name>
    <dbReference type="NCBI Taxonomy" id="445787"/>
    <lineage>
        <taxon>Eukaryota</taxon>
        <taxon>Metazoa</taxon>
        <taxon>Chordata</taxon>
        <taxon>Craniata</taxon>
        <taxon>Vertebrata</taxon>
        <taxon>Euteleostomi</taxon>
        <taxon>Amphibia</taxon>
        <taxon>Batrachia</taxon>
        <taxon>Anura</taxon>
        <taxon>Pelobatoidea</taxon>
        <taxon>Megophryidae</taxon>
        <taxon>Leptobrachium</taxon>
    </lineage>
</organism>
<dbReference type="InterPro" id="IPR048455">
    <property type="entry name" value="MAML1_3_TAD2"/>
</dbReference>
<sequence length="450" mass="48879">MVGGAASTYWCKEVSGLMEQNAVGMSRPPGSMQPSVQSAGGNPGGPGFMPSQPQAMMKQMLIEQRAQLHAMEQQKQQFLREQRQQQQQILAEQQLQQPHLNRQHLQQQRNPYAVQQVSQFQGSPQDIAAARNQAALQNMRTSRMMAQNAGMLSIGPSQNPGTMPAAPLQPEMGMAPYSNTSANQAGMYSMNTGVNQMMQQHPNQNSMNMAHSAVQGTRQPTSSQGLGMVGGFSQNMLVNSVMSQQHQQQMKGSVGHALTRAQTPRLQTMMASLPQGSQNWTQRSLQGMSVRTSGDMGGFNNGAVYPMQSGQPRMSKQHFQQGLSQSVVDNSGSVRVLNPAMSRQMMQSMSGQQGTNQSRQIMSGMNPGIPNMTSFNQAPTHQMAGGNFPQNNQGQAYDRNPGQDMSYGYAEATATAFPGIADGADLVDSIMSRGPGDEWMQELDELFGNP</sequence>
<accession>A0A8C5LZC5</accession>
<dbReference type="GO" id="GO:0007221">
    <property type="term" value="P:positive regulation of transcription of Notch receptor target"/>
    <property type="evidence" value="ECO:0007669"/>
    <property type="project" value="InterPro"/>
</dbReference>
<dbReference type="AlphaFoldDB" id="A0A8C5LZC5"/>
<dbReference type="GO" id="GO:0005654">
    <property type="term" value="C:nucleoplasm"/>
    <property type="evidence" value="ECO:0007669"/>
    <property type="project" value="TreeGrafter"/>
</dbReference>
<gene>
    <name evidence="3" type="primary">MAML3</name>
</gene>
<dbReference type="OrthoDB" id="5982619at2759"/>
<keyword evidence="4" id="KW-1185">Reference proteome</keyword>
<feature type="coiled-coil region" evidence="1">
    <location>
        <begin position="61"/>
        <end position="96"/>
    </location>
</feature>
<keyword evidence="1" id="KW-0175">Coiled coil</keyword>
<proteinExistence type="predicted"/>
<evidence type="ECO:0000259" key="2">
    <source>
        <dbReference type="Pfam" id="PF20801"/>
    </source>
</evidence>
<dbReference type="GO" id="GO:0003713">
    <property type="term" value="F:transcription coactivator activity"/>
    <property type="evidence" value="ECO:0007669"/>
    <property type="project" value="InterPro"/>
</dbReference>
<dbReference type="PANTHER" id="PTHR15692:SF8">
    <property type="entry name" value="MASTERMIND-LIKE PROTEIN 3"/>
    <property type="match status" value="1"/>
</dbReference>
<dbReference type="GeneTree" id="ENSGT00950000183201"/>
<reference evidence="3" key="1">
    <citation type="submission" date="2025-08" db="UniProtKB">
        <authorList>
            <consortium name="Ensembl"/>
        </authorList>
    </citation>
    <scope>IDENTIFICATION</scope>
</reference>
<dbReference type="Pfam" id="PF20801">
    <property type="entry name" value="MAML1_3_TAD2"/>
    <property type="match status" value="1"/>
</dbReference>
<dbReference type="Ensembl" id="ENSLLET00000005754.1">
    <property type="protein sequence ID" value="ENSLLEP00000005513.1"/>
    <property type="gene ID" value="ENSLLEG00000003498.1"/>
</dbReference>